<dbReference type="InterPro" id="IPR000551">
    <property type="entry name" value="MerR-type_HTH_dom"/>
</dbReference>
<reference evidence="2 3" key="1">
    <citation type="submission" date="2019-06" db="EMBL/GenBank/DDBJ databases">
        <title>Sequencing the genomes of 1000 actinobacteria strains.</title>
        <authorList>
            <person name="Klenk H.-P."/>
        </authorList>
    </citation>
    <scope>NUCLEOTIDE SEQUENCE [LARGE SCALE GENOMIC DNA]</scope>
    <source>
        <strain evidence="2 3">DSM 45511</strain>
    </source>
</reference>
<evidence type="ECO:0000259" key="1">
    <source>
        <dbReference type="PROSITE" id="PS50937"/>
    </source>
</evidence>
<dbReference type="Pfam" id="PF02607">
    <property type="entry name" value="B12-binding_2"/>
    <property type="match status" value="1"/>
</dbReference>
<dbReference type="Gene3D" id="1.10.1240.10">
    <property type="entry name" value="Methionine synthase domain"/>
    <property type="match status" value="1"/>
</dbReference>
<gene>
    <name evidence="2" type="ORF">FB388_6609</name>
</gene>
<dbReference type="InterPro" id="IPR036724">
    <property type="entry name" value="Cobalamin-bd_sf"/>
</dbReference>
<dbReference type="Gene3D" id="1.10.1660.10">
    <property type="match status" value="1"/>
</dbReference>
<organism evidence="2 3">
    <name type="scientific">Pseudonocardia cypriaca</name>
    <dbReference type="NCBI Taxonomy" id="882449"/>
    <lineage>
        <taxon>Bacteria</taxon>
        <taxon>Bacillati</taxon>
        <taxon>Actinomycetota</taxon>
        <taxon>Actinomycetes</taxon>
        <taxon>Pseudonocardiales</taxon>
        <taxon>Pseudonocardiaceae</taxon>
        <taxon>Pseudonocardia</taxon>
    </lineage>
</organism>
<protein>
    <submittedName>
        <fullName evidence="2">DNA-binding transcriptional MerR regulator</fullName>
    </submittedName>
</protein>
<dbReference type="OrthoDB" id="9800334at2"/>
<dbReference type="Gene3D" id="3.40.50.280">
    <property type="entry name" value="Cobalamin-binding domain"/>
    <property type="match status" value="1"/>
</dbReference>
<dbReference type="SUPFAM" id="SSF52242">
    <property type="entry name" value="Cobalamin (vitamin B12)-binding domain"/>
    <property type="match status" value="1"/>
</dbReference>
<dbReference type="Pfam" id="PF13411">
    <property type="entry name" value="MerR_1"/>
    <property type="match status" value="1"/>
</dbReference>
<name>A0A543FN08_9PSEU</name>
<accession>A0A543FN08</accession>
<dbReference type="InterPro" id="IPR009061">
    <property type="entry name" value="DNA-bd_dom_put_sf"/>
</dbReference>
<dbReference type="AlphaFoldDB" id="A0A543FN08"/>
<dbReference type="PROSITE" id="PS50937">
    <property type="entry name" value="HTH_MERR_2"/>
    <property type="match status" value="1"/>
</dbReference>
<dbReference type="GO" id="GO:0006355">
    <property type="term" value="P:regulation of DNA-templated transcription"/>
    <property type="evidence" value="ECO:0007669"/>
    <property type="project" value="InterPro"/>
</dbReference>
<sequence>MGVPFVVSGPGLPAPGGGVDDGAVVHTAPAPGLTVAATARRLGVAPGTLRTWDRRYGIGPSDHAPGRHRRYSMADVARLELMQRALVRGVSPGDAARYAMSVPEPELARLPPDADEARPRVGGRVLRLPGVGGRARGLGRAALALDSVAVSDLLADSVRSDGIETTWDEVVRPVLGAVGTRWADTATGVEVEHLVTACVSAVFGALLGGADRSAGDVRPVLLAAMPGEQHALPILALAAALRAHGVAHRYLGADLPAGALAAATRRTAPVAVVLWSLMPQTADPEMLSAMPRTRPRYRTFAAGPGWDGAALPQRTGRLTSLRSAVATISAAVLV</sequence>
<dbReference type="CDD" id="cd01104">
    <property type="entry name" value="HTH_MlrA-CarA"/>
    <property type="match status" value="1"/>
</dbReference>
<dbReference type="GO" id="GO:0046872">
    <property type="term" value="F:metal ion binding"/>
    <property type="evidence" value="ECO:0007669"/>
    <property type="project" value="InterPro"/>
</dbReference>
<keyword evidence="2" id="KW-0238">DNA-binding</keyword>
<comment type="caution">
    <text evidence="2">The sequence shown here is derived from an EMBL/GenBank/DDBJ whole genome shotgun (WGS) entry which is preliminary data.</text>
</comment>
<dbReference type="EMBL" id="VFPH01000003">
    <property type="protein sequence ID" value="TQM35181.1"/>
    <property type="molecule type" value="Genomic_DNA"/>
</dbReference>
<dbReference type="Proteomes" id="UP000319818">
    <property type="component" value="Unassembled WGS sequence"/>
</dbReference>
<dbReference type="InterPro" id="IPR003759">
    <property type="entry name" value="Cbl-bd_cap"/>
</dbReference>
<evidence type="ECO:0000313" key="2">
    <source>
        <dbReference type="EMBL" id="TQM35181.1"/>
    </source>
</evidence>
<dbReference type="InterPro" id="IPR036594">
    <property type="entry name" value="Meth_synthase_dom"/>
</dbReference>
<dbReference type="SUPFAM" id="SSF46955">
    <property type="entry name" value="Putative DNA-binding domain"/>
    <property type="match status" value="1"/>
</dbReference>
<proteinExistence type="predicted"/>
<evidence type="ECO:0000313" key="3">
    <source>
        <dbReference type="Proteomes" id="UP000319818"/>
    </source>
</evidence>
<feature type="domain" description="HTH merR-type" evidence="1">
    <location>
        <begin position="32"/>
        <end position="101"/>
    </location>
</feature>
<dbReference type="SMART" id="SM00422">
    <property type="entry name" value="HTH_MERR"/>
    <property type="match status" value="1"/>
</dbReference>
<dbReference type="GO" id="GO:0031419">
    <property type="term" value="F:cobalamin binding"/>
    <property type="evidence" value="ECO:0007669"/>
    <property type="project" value="InterPro"/>
</dbReference>
<dbReference type="GO" id="GO:0003677">
    <property type="term" value="F:DNA binding"/>
    <property type="evidence" value="ECO:0007669"/>
    <property type="project" value="UniProtKB-KW"/>
</dbReference>
<keyword evidence="3" id="KW-1185">Reference proteome</keyword>